<dbReference type="Proteomes" id="UP000318669">
    <property type="component" value="Unassembled WGS sequence"/>
</dbReference>
<organism evidence="2 3">
    <name type="scientific">Flavobacterium gawalongense</name>
    <dbReference type="NCBI Taxonomy" id="2594432"/>
    <lineage>
        <taxon>Bacteria</taxon>
        <taxon>Pseudomonadati</taxon>
        <taxon>Bacteroidota</taxon>
        <taxon>Flavobacteriia</taxon>
        <taxon>Flavobacteriales</taxon>
        <taxon>Flavobacteriaceae</taxon>
        <taxon>Flavobacterium</taxon>
    </lineage>
</organism>
<dbReference type="OrthoDB" id="9774430at2"/>
<dbReference type="InterPro" id="IPR036409">
    <property type="entry name" value="Aldolase_II/adducin_N_sf"/>
</dbReference>
<gene>
    <name evidence="2" type="ORF">FNW11_00610</name>
</gene>
<feature type="domain" description="Class II aldolase/adducin N-terminal" evidence="1">
    <location>
        <begin position="5"/>
        <end position="206"/>
    </location>
</feature>
<evidence type="ECO:0000313" key="3">
    <source>
        <dbReference type="Proteomes" id="UP000318669"/>
    </source>
</evidence>
<dbReference type="Pfam" id="PF00596">
    <property type="entry name" value="Aldolase_II"/>
    <property type="match status" value="1"/>
</dbReference>
<reference evidence="2 3" key="1">
    <citation type="submission" date="2019-07" db="EMBL/GenBank/DDBJ databases">
        <title>Novel species of Flavobacterium.</title>
        <authorList>
            <person name="Liu Q."/>
            <person name="Xin Y.-H."/>
        </authorList>
    </citation>
    <scope>NUCLEOTIDE SEQUENCE [LARGE SCALE GENOMIC DNA]</scope>
    <source>
        <strain evidence="2 3">GSR22</strain>
    </source>
</reference>
<protein>
    <recommendedName>
        <fullName evidence="1">Class II aldolase/adducin N-terminal domain-containing protein</fullName>
    </recommendedName>
</protein>
<dbReference type="Gene3D" id="3.40.225.10">
    <property type="entry name" value="Class II aldolase/adducin N-terminal domain"/>
    <property type="match status" value="1"/>
</dbReference>
<dbReference type="SMART" id="SM01007">
    <property type="entry name" value="Aldolase_II"/>
    <property type="match status" value="1"/>
</dbReference>
<evidence type="ECO:0000313" key="2">
    <source>
        <dbReference type="EMBL" id="TRX13401.1"/>
    </source>
</evidence>
<evidence type="ECO:0000259" key="1">
    <source>
        <dbReference type="SMART" id="SM01007"/>
    </source>
</evidence>
<accession>A0A553BYJ4</accession>
<comment type="caution">
    <text evidence="2">The sequence shown here is derived from an EMBL/GenBank/DDBJ whole genome shotgun (WGS) entry which is preliminary data.</text>
</comment>
<dbReference type="AlphaFoldDB" id="A0A553BYJ4"/>
<proteinExistence type="predicted"/>
<dbReference type="SUPFAM" id="SSF53639">
    <property type="entry name" value="AraD/HMP-PK domain-like"/>
    <property type="match status" value="1"/>
</dbReference>
<dbReference type="InterPro" id="IPR001303">
    <property type="entry name" value="Aldolase_II/adducin_N"/>
</dbReference>
<name>A0A553BYJ4_9FLAO</name>
<sequence>MSEIKDFVEISKYAGERLDLVQAAGGNSSVKFDNGEMLIKASGFLLSDVNQKTGYSRVLTSPVAAIVKNKDIISTSDKRQRESLTAQLLKESTIDKQNRPSIETLLHSLLLKYTLHTHSIVVNMVVAQNNWKNILKLIFEEEKIAYVGYETPGIELAISLDKELQRFDKIPNIIILQNHGLIVTSDKKDDIKIFTEYVLEKIEKYLNIDMRRYKFTNDISRLFDNLSDESNISYLCEDMFLNEQLQKNEKLFSNTPFCPDTFVYCSFSPVKIINLSDTKSLEDYKIKNHELPKVVLYDGNLFFRGSTLKKAKEIEEVFKFHIMVLAQNDNKNLNFLEIDELAYLSNWEAEKYRQKL</sequence>
<dbReference type="EMBL" id="VJZL01000001">
    <property type="protein sequence ID" value="TRX13401.1"/>
    <property type="molecule type" value="Genomic_DNA"/>
</dbReference>
<dbReference type="RefSeq" id="WP_144064370.1">
    <property type="nucleotide sequence ID" value="NZ_VJZL01000001.1"/>
</dbReference>